<keyword evidence="2" id="KW-0732">Signal</keyword>
<name>A0A8B7PG68_HYAAZ</name>
<dbReference type="OrthoDB" id="419138at2759"/>
<feature type="transmembrane region" description="Helical" evidence="1">
    <location>
        <begin position="597"/>
        <end position="617"/>
    </location>
</feature>
<keyword evidence="1" id="KW-1133">Transmembrane helix</keyword>
<feature type="chain" id="PRO_5034571897" evidence="2">
    <location>
        <begin position="25"/>
        <end position="995"/>
    </location>
</feature>
<gene>
    <name evidence="4" type="primary">LOC108680753</name>
</gene>
<dbReference type="Pfam" id="PF09773">
    <property type="entry name" value="Meckelin"/>
    <property type="match status" value="1"/>
</dbReference>
<dbReference type="GO" id="GO:0060271">
    <property type="term" value="P:cilium assembly"/>
    <property type="evidence" value="ECO:0007669"/>
    <property type="project" value="InterPro"/>
</dbReference>
<dbReference type="RefSeq" id="XP_018025139.1">
    <property type="nucleotide sequence ID" value="XM_018169650.2"/>
</dbReference>
<sequence>MEVFLVFGWQFLLFFYSSFNEVTCSFVDLCPGNEFFDPISLLCKQCPANQSFVVYSKRSCSISGETFLSPWGHGNCQCSPGFFLQVQKQGMACQECPENFTASTDGRACVKCQSDDLYDEELKVCKPCPQGFISIDRAMNGTQFSRKMCIKCEEGTLADSSINRCLACPASFFSINGRCECPEATHSITDGQCVKLSELMSIPDRESSYLIPFNSMKVKSEILHKYYRSVAHGCVFKSNLTSCQFLANMCVLLHYAFDNELNACGYYRTVFGKSVAGLPAHVPGIYYDENDAPQLLTDTKMNTVFSFQPSSPNNVLNFTVLKVSPYGQILGIGEARQLLELCPKLKYHLGSAFQFGISFKLSCLIPTFALWNNYETLFYELYLNYYNEETQLFERYPLYILNTEFEKDKVLVNRRARLDWQLTKRFFLFDNLGGREAVSAGTSRNALAVRYAKYLKLIITKRKDGSDGLIYPPLLVLTYDEVPISSLRAADDVEMTLEVQYNMDFSDAKRDVSISAGVMSIFAVLWSLIEAYSWGKRSGKVGVDLSGIFRLLLISCGNLANVFFLVMFSACLYWTIIFKHQGVVFLLLPTPQDEYLIKQYLISAFSLKLVHLCYVFYGQMTLDLFLIDWEKPRAQNTIPHPRLSKKSELTGNSSGQTISIWRIYFIANEWNEIQSLRKINLAYHLIAILFFLKVLGVENHASFNPNSSMTERPAEYEQLDSFVCRFSLSVSLHLLLIALQLLVRSAIYERYIENKLQQFIDLCSMANISVFILENPLYGYYIHGRSVHGFADSDLLTFYEQLKREEEDLCAYRGLEASSDCQTFEVITTYRFREEYLRILTPTLQQNATSLPQFSSNHRLKLDTKKVELTVQAHETMKNFFEMFLQHSSPEVDFVIKDKLFLETVLDVEFQTVDDKCLFFRDQKHLFDRVLLYGQETVLVLFEILLFTFVDLLSYDFVLSAVVTYAVSSALKALRNVGGKRNLIKKTLVDQRFLI</sequence>
<reference evidence="4" key="1">
    <citation type="submission" date="2025-08" db="UniProtKB">
        <authorList>
            <consortium name="RefSeq"/>
        </authorList>
    </citation>
    <scope>IDENTIFICATION</scope>
    <source>
        <tissue evidence="4">Whole organism</tissue>
    </source>
</reference>
<dbReference type="GO" id="GO:0036038">
    <property type="term" value="C:MKS complex"/>
    <property type="evidence" value="ECO:0007669"/>
    <property type="project" value="InterPro"/>
</dbReference>
<keyword evidence="1" id="KW-0812">Transmembrane</keyword>
<dbReference type="Proteomes" id="UP000694843">
    <property type="component" value="Unplaced"/>
</dbReference>
<evidence type="ECO:0000313" key="4">
    <source>
        <dbReference type="RefSeq" id="XP_018025139.1"/>
    </source>
</evidence>
<dbReference type="Gene3D" id="2.10.220.10">
    <property type="entry name" value="Hormone Receptor, Insulin-like Growth Factor Receptor 1, Chain A, domain 2"/>
    <property type="match status" value="1"/>
</dbReference>
<accession>A0A8B7PG68</accession>
<feature type="transmembrane region" description="Helical" evidence="1">
    <location>
        <begin position="512"/>
        <end position="535"/>
    </location>
</feature>
<dbReference type="KEGG" id="hazt:108680753"/>
<dbReference type="PANTHER" id="PTHR21274:SF0">
    <property type="entry name" value="MECKELIN"/>
    <property type="match status" value="1"/>
</dbReference>
<dbReference type="InterPro" id="IPR009030">
    <property type="entry name" value="Growth_fac_rcpt_cys_sf"/>
</dbReference>
<dbReference type="SMART" id="SM01411">
    <property type="entry name" value="Ephrin_rec_like"/>
    <property type="match status" value="2"/>
</dbReference>
<dbReference type="OMA" id="YITENKG"/>
<dbReference type="PANTHER" id="PTHR21274">
    <property type="entry name" value="MECKELIN"/>
    <property type="match status" value="1"/>
</dbReference>
<dbReference type="AlphaFoldDB" id="A0A8B7PG68"/>
<keyword evidence="3" id="KW-1185">Reference proteome</keyword>
<feature type="transmembrane region" description="Helical" evidence="1">
    <location>
        <begin position="930"/>
        <end position="949"/>
    </location>
</feature>
<dbReference type="SUPFAM" id="SSF57184">
    <property type="entry name" value="Growth factor receptor domain"/>
    <property type="match status" value="1"/>
</dbReference>
<proteinExistence type="predicted"/>
<feature type="transmembrane region" description="Helical" evidence="1">
    <location>
        <begin position="722"/>
        <end position="743"/>
    </location>
</feature>
<feature type="signal peptide" evidence="2">
    <location>
        <begin position="1"/>
        <end position="24"/>
    </location>
</feature>
<evidence type="ECO:0000256" key="1">
    <source>
        <dbReference type="SAM" id="Phobius"/>
    </source>
</evidence>
<dbReference type="GeneID" id="108680753"/>
<evidence type="ECO:0000256" key="2">
    <source>
        <dbReference type="SAM" id="SignalP"/>
    </source>
</evidence>
<feature type="transmembrane region" description="Helical" evidence="1">
    <location>
        <begin position="681"/>
        <end position="702"/>
    </location>
</feature>
<keyword evidence="1" id="KW-0472">Membrane</keyword>
<feature type="transmembrane region" description="Helical" evidence="1">
    <location>
        <begin position="547"/>
        <end position="577"/>
    </location>
</feature>
<feature type="transmembrane region" description="Helical" evidence="1">
    <location>
        <begin position="955"/>
        <end position="974"/>
    </location>
</feature>
<protein>
    <submittedName>
        <fullName evidence="4">Meckelin-like</fullName>
    </submittedName>
</protein>
<evidence type="ECO:0000313" key="3">
    <source>
        <dbReference type="Proteomes" id="UP000694843"/>
    </source>
</evidence>
<dbReference type="InterPro" id="IPR019170">
    <property type="entry name" value="Meckelin"/>
</dbReference>
<organism evidence="3 4">
    <name type="scientific">Hyalella azteca</name>
    <name type="common">Amphipod</name>
    <dbReference type="NCBI Taxonomy" id="294128"/>
    <lineage>
        <taxon>Eukaryota</taxon>
        <taxon>Metazoa</taxon>
        <taxon>Ecdysozoa</taxon>
        <taxon>Arthropoda</taxon>
        <taxon>Crustacea</taxon>
        <taxon>Multicrustacea</taxon>
        <taxon>Malacostraca</taxon>
        <taxon>Eumalacostraca</taxon>
        <taxon>Peracarida</taxon>
        <taxon>Amphipoda</taxon>
        <taxon>Senticaudata</taxon>
        <taxon>Talitrida</taxon>
        <taxon>Talitroidea</taxon>
        <taxon>Hyalellidae</taxon>
        <taxon>Hyalella</taxon>
    </lineage>
</organism>